<keyword evidence="5" id="KW-1185">Reference proteome</keyword>
<dbReference type="CDD" id="cd00455">
    <property type="entry name" value="nuc_hydro"/>
    <property type="match status" value="1"/>
</dbReference>
<dbReference type="PANTHER" id="PTHR12304:SF4">
    <property type="entry name" value="URIDINE NUCLEOSIDASE"/>
    <property type="match status" value="1"/>
</dbReference>
<dbReference type="EMBL" id="VHJB01000068">
    <property type="protein sequence ID" value="TPV34490.1"/>
    <property type="molecule type" value="Genomic_DNA"/>
</dbReference>
<dbReference type="GeneID" id="90522468"/>
<proteinExistence type="predicted"/>
<keyword evidence="2" id="KW-0326">Glycosidase</keyword>
<protein>
    <submittedName>
        <fullName evidence="4">Nucleoside hydrolase</fullName>
    </submittedName>
</protein>
<dbReference type="Pfam" id="PF01156">
    <property type="entry name" value="IU_nuc_hydro"/>
    <property type="match status" value="1"/>
</dbReference>
<dbReference type="InterPro" id="IPR001910">
    <property type="entry name" value="Inosine/uridine_hydrolase_dom"/>
</dbReference>
<feature type="domain" description="Inosine/uridine-preferring nucleoside hydrolase" evidence="3">
    <location>
        <begin position="4"/>
        <end position="312"/>
    </location>
</feature>
<dbReference type="SUPFAM" id="SSF53590">
    <property type="entry name" value="Nucleoside hydrolase"/>
    <property type="match status" value="1"/>
</dbReference>
<evidence type="ECO:0000256" key="2">
    <source>
        <dbReference type="ARBA" id="ARBA00023295"/>
    </source>
</evidence>
<dbReference type="InterPro" id="IPR036452">
    <property type="entry name" value="Ribo_hydro-like"/>
</dbReference>
<gene>
    <name evidence="4" type="ORF">FJW02_14655</name>
</gene>
<evidence type="ECO:0000256" key="1">
    <source>
        <dbReference type="ARBA" id="ARBA00022801"/>
    </source>
</evidence>
<evidence type="ECO:0000313" key="4">
    <source>
        <dbReference type="EMBL" id="TPV34490.1"/>
    </source>
</evidence>
<evidence type="ECO:0000313" key="5">
    <source>
        <dbReference type="Proteomes" id="UP000315469"/>
    </source>
</evidence>
<organism evidence="4 5">
    <name type="scientific">Pantoea eucalypti</name>
    <dbReference type="NCBI Taxonomy" id="470933"/>
    <lineage>
        <taxon>Bacteria</taxon>
        <taxon>Pseudomonadati</taxon>
        <taxon>Pseudomonadota</taxon>
        <taxon>Gammaproteobacteria</taxon>
        <taxon>Enterobacterales</taxon>
        <taxon>Erwiniaceae</taxon>
        <taxon>Pantoea</taxon>
    </lineage>
</organism>
<dbReference type="InterPro" id="IPR023186">
    <property type="entry name" value="IUNH"/>
</dbReference>
<name>A0ABY2ZHH5_9GAMM</name>
<dbReference type="Proteomes" id="UP000315469">
    <property type="component" value="Unassembled WGS sequence"/>
</dbReference>
<dbReference type="Gene3D" id="3.90.245.10">
    <property type="entry name" value="Ribonucleoside hydrolase-like"/>
    <property type="match status" value="1"/>
</dbReference>
<dbReference type="RefSeq" id="WP_008925524.1">
    <property type="nucleotide sequence ID" value="NZ_CP045720.1"/>
</dbReference>
<dbReference type="PANTHER" id="PTHR12304">
    <property type="entry name" value="INOSINE-URIDINE PREFERRING NUCLEOSIDE HYDROLASE"/>
    <property type="match status" value="1"/>
</dbReference>
<evidence type="ECO:0000259" key="3">
    <source>
        <dbReference type="Pfam" id="PF01156"/>
    </source>
</evidence>
<reference evidence="4 5" key="1">
    <citation type="submission" date="2019-06" db="EMBL/GenBank/DDBJ databases">
        <title>Taxogenomics and systematics of the genus Pantoea.</title>
        <authorList>
            <person name="Tambong J.T."/>
        </authorList>
    </citation>
    <scope>NUCLEOTIDE SEQUENCE [LARGE SCALE GENOMIC DNA]</scope>
    <source>
        <strain evidence="4 5">LMG 24197</strain>
    </source>
</reference>
<sequence>MKRIIIDCDPGNGIAGANTDDGLAIALALASPALSLELITTVAGNTPSDVGARVAKDLIVRLGSSVPVIQGATQALQEDPAPWRETLDNRVNQLALSELWKGVRQPADVAADAFDAADAMGKLICDNPGEITLVAIGPLTNVALAMQRYPAMADSVAEIVIMGGVFTLDDYIKDTNFGLDPEAAHQVLHSGAAVTLVPMDVTTQTLLTQQDLTRLTAVDHPLADFVRDTLRPWINYSMETRQLAGCWIHDALVVAWLLNQRVASGIDYRVDIELRPGATRGKSWRYRQPLRLAVGVPEHCGAWVHVLHRVDNTMLLSIIEEAFKRLTEMGD</sequence>
<dbReference type="GO" id="GO:0016787">
    <property type="term" value="F:hydrolase activity"/>
    <property type="evidence" value="ECO:0007669"/>
    <property type="project" value="UniProtKB-KW"/>
</dbReference>
<accession>A0ABY2ZHH5</accession>
<comment type="caution">
    <text evidence="4">The sequence shown here is derived from an EMBL/GenBank/DDBJ whole genome shotgun (WGS) entry which is preliminary data.</text>
</comment>
<keyword evidence="1 4" id="KW-0378">Hydrolase</keyword>